<dbReference type="Proteomes" id="UP000324222">
    <property type="component" value="Unassembled WGS sequence"/>
</dbReference>
<name>A0A5B7JRQ1_PORTR</name>
<protein>
    <submittedName>
        <fullName evidence="2">Uncharacterized protein</fullName>
    </submittedName>
</protein>
<dbReference type="AlphaFoldDB" id="A0A5B7JRQ1"/>
<accession>A0A5B7JRQ1</accession>
<proteinExistence type="predicted"/>
<dbReference type="EMBL" id="VSRR010103601">
    <property type="protein sequence ID" value="MPC95807.1"/>
    <property type="molecule type" value="Genomic_DNA"/>
</dbReference>
<comment type="caution">
    <text evidence="2">The sequence shown here is derived from an EMBL/GenBank/DDBJ whole genome shotgun (WGS) entry which is preliminary data.</text>
</comment>
<gene>
    <name evidence="2" type="ORF">E2C01_091034</name>
</gene>
<reference evidence="2 3" key="1">
    <citation type="submission" date="2019-05" db="EMBL/GenBank/DDBJ databases">
        <title>Another draft genome of Portunus trituberculatus and its Hox gene families provides insights of decapod evolution.</title>
        <authorList>
            <person name="Jeong J.-H."/>
            <person name="Song I."/>
            <person name="Kim S."/>
            <person name="Choi T."/>
            <person name="Kim D."/>
            <person name="Ryu S."/>
            <person name="Kim W."/>
        </authorList>
    </citation>
    <scope>NUCLEOTIDE SEQUENCE [LARGE SCALE GENOMIC DNA]</scope>
    <source>
        <tissue evidence="2">Muscle</tissue>
    </source>
</reference>
<feature type="compositionally biased region" description="Polar residues" evidence="1">
    <location>
        <begin position="36"/>
        <end position="55"/>
    </location>
</feature>
<evidence type="ECO:0000256" key="1">
    <source>
        <dbReference type="SAM" id="MobiDB-lite"/>
    </source>
</evidence>
<feature type="compositionally biased region" description="Low complexity" evidence="1">
    <location>
        <begin position="1"/>
        <end position="20"/>
    </location>
</feature>
<organism evidence="2 3">
    <name type="scientific">Portunus trituberculatus</name>
    <name type="common">Swimming crab</name>
    <name type="synonym">Neptunus trituberculatus</name>
    <dbReference type="NCBI Taxonomy" id="210409"/>
    <lineage>
        <taxon>Eukaryota</taxon>
        <taxon>Metazoa</taxon>
        <taxon>Ecdysozoa</taxon>
        <taxon>Arthropoda</taxon>
        <taxon>Crustacea</taxon>
        <taxon>Multicrustacea</taxon>
        <taxon>Malacostraca</taxon>
        <taxon>Eumalacostraca</taxon>
        <taxon>Eucarida</taxon>
        <taxon>Decapoda</taxon>
        <taxon>Pleocyemata</taxon>
        <taxon>Brachyura</taxon>
        <taxon>Eubrachyura</taxon>
        <taxon>Portunoidea</taxon>
        <taxon>Portunidae</taxon>
        <taxon>Portuninae</taxon>
        <taxon>Portunus</taxon>
    </lineage>
</organism>
<evidence type="ECO:0000313" key="2">
    <source>
        <dbReference type="EMBL" id="MPC95807.1"/>
    </source>
</evidence>
<keyword evidence="3" id="KW-1185">Reference proteome</keyword>
<evidence type="ECO:0000313" key="3">
    <source>
        <dbReference type="Proteomes" id="UP000324222"/>
    </source>
</evidence>
<feature type="region of interest" description="Disordered" evidence="1">
    <location>
        <begin position="1"/>
        <end position="55"/>
    </location>
</feature>
<sequence>MRTRSFGAASRGSAAPRLPSHTTHGTPHSLPRHSLTGAQQRALSQHQTTHPCSPA</sequence>